<keyword evidence="4 10" id="KW-0808">Transferase</keyword>
<evidence type="ECO:0000256" key="2">
    <source>
        <dbReference type="ARBA" id="ARBA00016337"/>
    </source>
</evidence>
<dbReference type="Proteomes" id="UP000603545">
    <property type="component" value="Unassembled WGS sequence"/>
</dbReference>
<dbReference type="EMBL" id="JACNLL010000053">
    <property type="protein sequence ID" value="MBC8199455.1"/>
    <property type="molecule type" value="Genomic_DNA"/>
</dbReference>
<dbReference type="Gene3D" id="3.10.520.10">
    <property type="entry name" value="ApbE-like domains"/>
    <property type="match status" value="1"/>
</dbReference>
<dbReference type="InterPro" id="IPR024932">
    <property type="entry name" value="ApbE"/>
</dbReference>
<evidence type="ECO:0000256" key="6">
    <source>
        <dbReference type="ARBA" id="ARBA00022827"/>
    </source>
</evidence>
<evidence type="ECO:0000313" key="13">
    <source>
        <dbReference type="Proteomes" id="UP000603545"/>
    </source>
</evidence>
<dbReference type="SUPFAM" id="SSF143631">
    <property type="entry name" value="ApbE-like"/>
    <property type="match status" value="1"/>
</dbReference>
<evidence type="ECO:0000256" key="5">
    <source>
        <dbReference type="ARBA" id="ARBA00022723"/>
    </source>
</evidence>
<dbReference type="PANTHER" id="PTHR30040">
    <property type="entry name" value="THIAMINE BIOSYNTHESIS LIPOPROTEIN APBE"/>
    <property type="match status" value="1"/>
</dbReference>
<gene>
    <name evidence="12" type="ORF">H8E80_05335</name>
</gene>
<accession>A0A8J6TBR8</accession>
<dbReference type="EC" id="2.7.1.180" evidence="1 10"/>
<comment type="catalytic activity">
    <reaction evidence="9 10">
        <text>L-threonyl-[protein] + FAD = FMN-L-threonyl-[protein] + AMP + H(+)</text>
        <dbReference type="Rhea" id="RHEA:36847"/>
        <dbReference type="Rhea" id="RHEA-COMP:11060"/>
        <dbReference type="Rhea" id="RHEA-COMP:11061"/>
        <dbReference type="ChEBI" id="CHEBI:15378"/>
        <dbReference type="ChEBI" id="CHEBI:30013"/>
        <dbReference type="ChEBI" id="CHEBI:57692"/>
        <dbReference type="ChEBI" id="CHEBI:74257"/>
        <dbReference type="ChEBI" id="CHEBI:456215"/>
        <dbReference type="EC" id="2.7.1.180"/>
    </reaction>
</comment>
<keyword evidence="5 10" id="KW-0479">Metal-binding</keyword>
<sequence length="340" mass="38014">MKTAVQLIFLVIWFLWPAGYGVTQETLISGKTMGTTYHVKVVTGYSVKSEELKEKIDTRLKEINQSMSTFIKDSEISRFNRLSCVGERFCASDDFLSVMIVAENLYKLSNGAWDGTIMPLVNLWGFGNKEKKRDIPKKKEIDRLLPEICFEHIDIVENRYLVKRKVPISVDLASIAKGYAVDQIAELIKTSGIQNFIVEIGGEVYASGFREDGKLWRVGINRPDKDAPFDQAHKIVASHNRALATSGDYRNFFEIYDKSYSHIFNPKTGYPVSNRVVSASVLADKCAFADGLATALMVMGVEKGLQLVNTIDGVECLIVVREKDGSLSDHCSQGFVLTTK</sequence>
<comment type="similarity">
    <text evidence="10">Belongs to the ApbE family.</text>
</comment>
<dbReference type="PANTHER" id="PTHR30040:SF2">
    <property type="entry name" value="FAD:PROTEIN FMN TRANSFERASE"/>
    <property type="match status" value="1"/>
</dbReference>
<evidence type="ECO:0000256" key="10">
    <source>
        <dbReference type="PIRNR" id="PIRNR006268"/>
    </source>
</evidence>
<evidence type="ECO:0000256" key="3">
    <source>
        <dbReference type="ARBA" id="ARBA00022630"/>
    </source>
</evidence>
<comment type="cofactor">
    <cofactor evidence="11">
        <name>Mg(2+)</name>
        <dbReference type="ChEBI" id="CHEBI:18420"/>
    </cofactor>
    <cofactor evidence="11">
        <name>Mn(2+)</name>
        <dbReference type="ChEBI" id="CHEBI:29035"/>
    </cofactor>
    <text evidence="11">Magnesium. Can also use manganese.</text>
</comment>
<evidence type="ECO:0000256" key="1">
    <source>
        <dbReference type="ARBA" id="ARBA00011955"/>
    </source>
</evidence>
<evidence type="ECO:0000256" key="4">
    <source>
        <dbReference type="ARBA" id="ARBA00022679"/>
    </source>
</evidence>
<evidence type="ECO:0000256" key="8">
    <source>
        <dbReference type="ARBA" id="ARBA00031306"/>
    </source>
</evidence>
<name>A0A8J6TBR8_9BACT</name>
<keyword evidence="7 10" id="KW-0460">Magnesium</keyword>
<evidence type="ECO:0000256" key="11">
    <source>
        <dbReference type="PIRSR" id="PIRSR006268-2"/>
    </source>
</evidence>
<reference evidence="12 13" key="1">
    <citation type="submission" date="2020-08" db="EMBL/GenBank/DDBJ databases">
        <title>Bridging the membrane lipid divide: bacteria of the FCB group superphylum have the potential to synthesize archaeal ether lipids.</title>
        <authorList>
            <person name="Villanueva L."/>
            <person name="Von Meijenfeldt F.A.B."/>
            <person name="Westbye A.B."/>
            <person name="Yadav S."/>
            <person name="Hopmans E.C."/>
            <person name="Dutilh B.E."/>
            <person name="Sinninghe Damste J.S."/>
        </authorList>
    </citation>
    <scope>NUCLEOTIDE SEQUENCE [LARGE SCALE GENOMIC DNA]</scope>
    <source>
        <strain evidence="12">NIOZ-UU82</strain>
    </source>
</reference>
<evidence type="ECO:0000256" key="9">
    <source>
        <dbReference type="ARBA" id="ARBA00048540"/>
    </source>
</evidence>
<comment type="caution">
    <text evidence="12">The sequence shown here is derived from an EMBL/GenBank/DDBJ whole genome shotgun (WGS) entry which is preliminary data.</text>
</comment>
<dbReference type="GO" id="GO:0016740">
    <property type="term" value="F:transferase activity"/>
    <property type="evidence" value="ECO:0007669"/>
    <property type="project" value="UniProtKB-UniRule"/>
</dbReference>
<evidence type="ECO:0000313" key="12">
    <source>
        <dbReference type="EMBL" id="MBC8199455.1"/>
    </source>
</evidence>
<evidence type="ECO:0000256" key="7">
    <source>
        <dbReference type="ARBA" id="ARBA00022842"/>
    </source>
</evidence>
<dbReference type="PIRSF" id="PIRSF006268">
    <property type="entry name" value="ApbE"/>
    <property type="match status" value="1"/>
</dbReference>
<proteinExistence type="inferred from homology"/>
<dbReference type="InterPro" id="IPR003374">
    <property type="entry name" value="ApbE-like_sf"/>
</dbReference>
<organism evidence="12 13">
    <name type="scientific">Candidatus Desulfaltia bathyphila</name>
    <dbReference type="NCBI Taxonomy" id="2841697"/>
    <lineage>
        <taxon>Bacteria</taxon>
        <taxon>Pseudomonadati</taxon>
        <taxon>Thermodesulfobacteriota</taxon>
        <taxon>Desulfobacteria</taxon>
        <taxon>Desulfobacterales</taxon>
        <taxon>Desulfobacterales incertae sedis</taxon>
        <taxon>Candidatus Desulfaltia</taxon>
    </lineage>
</organism>
<feature type="binding site" evidence="11">
    <location>
        <position position="290"/>
    </location>
    <ligand>
        <name>Mg(2+)</name>
        <dbReference type="ChEBI" id="CHEBI:18420"/>
    </ligand>
</feature>
<dbReference type="AlphaFoldDB" id="A0A8J6TBR8"/>
<protein>
    <recommendedName>
        <fullName evidence="2 10">FAD:protein FMN transferase</fullName>
        <ecNumber evidence="1 10">2.7.1.180</ecNumber>
    </recommendedName>
    <alternativeName>
        <fullName evidence="8 10">Flavin transferase</fullName>
    </alternativeName>
</protein>
<keyword evidence="3 10" id="KW-0285">Flavoprotein</keyword>
<keyword evidence="6 10" id="KW-0274">FAD</keyword>
<feature type="binding site" evidence="11">
    <location>
        <position position="174"/>
    </location>
    <ligand>
        <name>Mg(2+)</name>
        <dbReference type="ChEBI" id="CHEBI:18420"/>
    </ligand>
</feature>
<dbReference type="GO" id="GO:0046872">
    <property type="term" value="F:metal ion binding"/>
    <property type="evidence" value="ECO:0007669"/>
    <property type="project" value="UniProtKB-UniRule"/>
</dbReference>
<feature type="binding site" evidence="11">
    <location>
        <position position="294"/>
    </location>
    <ligand>
        <name>Mg(2+)</name>
        <dbReference type="ChEBI" id="CHEBI:18420"/>
    </ligand>
</feature>
<dbReference type="Pfam" id="PF02424">
    <property type="entry name" value="ApbE"/>
    <property type="match status" value="1"/>
</dbReference>